<gene>
    <name evidence="1" type="ORF">DPMN_117086</name>
</gene>
<name>A0A9D4KPV0_DREPO</name>
<sequence length="63" mass="6971">MPLLLEHERSDAVGMLRAGSGVTDVARQLNCARSTVNRLPERYDVTVSIKDRPRPGQPKITTP</sequence>
<dbReference type="InterPro" id="IPR009057">
    <property type="entry name" value="Homeodomain-like_sf"/>
</dbReference>
<dbReference type="AlphaFoldDB" id="A0A9D4KPV0"/>
<reference evidence="1" key="2">
    <citation type="submission" date="2020-11" db="EMBL/GenBank/DDBJ databases">
        <authorList>
            <person name="McCartney M.A."/>
            <person name="Auch B."/>
            <person name="Kono T."/>
            <person name="Mallez S."/>
            <person name="Becker A."/>
            <person name="Gohl D.M."/>
            <person name="Silverstein K.A.T."/>
            <person name="Koren S."/>
            <person name="Bechman K.B."/>
            <person name="Herman A."/>
            <person name="Abrahante J.E."/>
            <person name="Garbe J."/>
        </authorList>
    </citation>
    <scope>NUCLEOTIDE SEQUENCE</scope>
    <source>
        <strain evidence="1">Duluth1</strain>
        <tissue evidence="1">Whole animal</tissue>
    </source>
</reference>
<dbReference type="SUPFAM" id="SSF46689">
    <property type="entry name" value="Homeodomain-like"/>
    <property type="match status" value="1"/>
</dbReference>
<protein>
    <submittedName>
        <fullName evidence="1">Uncharacterized protein</fullName>
    </submittedName>
</protein>
<evidence type="ECO:0000313" key="1">
    <source>
        <dbReference type="EMBL" id="KAH3843565.1"/>
    </source>
</evidence>
<reference evidence="1" key="1">
    <citation type="journal article" date="2019" name="bioRxiv">
        <title>The Genome of the Zebra Mussel, Dreissena polymorpha: A Resource for Invasive Species Research.</title>
        <authorList>
            <person name="McCartney M.A."/>
            <person name="Auch B."/>
            <person name="Kono T."/>
            <person name="Mallez S."/>
            <person name="Zhang Y."/>
            <person name="Obille A."/>
            <person name="Becker A."/>
            <person name="Abrahante J.E."/>
            <person name="Garbe J."/>
            <person name="Badalamenti J.P."/>
            <person name="Herman A."/>
            <person name="Mangelson H."/>
            <person name="Liachko I."/>
            <person name="Sullivan S."/>
            <person name="Sone E.D."/>
            <person name="Koren S."/>
            <person name="Silverstein K.A.T."/>
            <person name="Beckman K.B."/>
            <person name="Gohl D.M."/>
        </authorList>
    </citation>
    <scope>NUCLEOTIDE SEQUENCE</scope>
    <source>
        <strain evidence="1">Duluth1</strain>
        <tissue evidence="1">Whole animal</tissue>
    </source>
</reference>
<organism evidence="1 2">
    <name type="scientific">Dreissena polymorpha</name>
    <name type="common">Zebra mussel</name>
    <name type="synonym">Mytilus polymorpha</name>
    <dbReference type="NCBI Taxonomy" id="45954"/>
    <lineage>
        <taxon>Eukaryota</taxon>
        <taxon>Metazoa</taxon>
        <taxon>Spiralia</taxon>
        <taxon>Lophotrochozoa</taxon>
        <taxon>Mollusca</taxon>
        <taxon>Bivalvia</taxon>
        <taxon>Autobranchia</taxon>
        <taxon>Heteroconchia</taxon>
        <taxon>Euheterodonta</taxon>
        <taxon>Imparidentia</taxon>
        <taxon>Neoheterodontei</taxon>
        <taxon>Myida</taxon>
        <taxon>Dreissenoidea</taxon>
        <taxon>Dreissenidae</taxon>
        <taxon>Dreissena</taxon>
    </lineage>
</organism>
<proteinExistence type="predicted"/>
<dbReference type="Proteomes" id="UP000828390">
    <property type="component" value="Unassembled WGS sequence"/>
</dbReference>
<keyword evidence="2" id="KW-1185">Reference proteome</keyword>
<accession>A0A9D4KPV0</accession>
<dbReference type="Pfam" id="PF13551">
    <property type="entry name" value="HTH_29"/>
    <property type="match status" value="1"/>
</dbReference>
<comment type="caution">
    <text evidence="1">The sequence shown here is derived from an EMBL/GenBank/DDBJ whole genome shotgun (WGS) entry which is preliminary data.</text>
</comment>
<dbReference type="EMBL" id="JAIWYP010000004">
    <property type="protein sequence ID" value="KAH3843565.1"/>
    <property type="molecule type" value="Genomic_DNA"/>
</dbReference>
<dbReference type="Gene3D" id="1.10.10.60">
    <property type="entry name" value="Homeodomain-like"/>
    <property type="match status" value="1"/>
</dbReference>
<evidence type="ECO:0000313" key="2">
    <source>
        <dbReference type="Proteomes" id="UP000828390"/>
    </source>
</evidence>